<organism evidence="1 2">
    <name type="scientific">Pseudomonas helleri</name>
    <dbReference type="NCBI Taxonomy" id="1608996"/>
    <lineage>
        <taxon>Bacteria</taxon>
        <taxon>Pseudomonadati</taxon>
        <taxon>Pseudomonadota</taxon>
        <taxon>Gammaproteobacteria</taxon>
        <taxon>Pseudomonadales</taxon>
        <taxon>Pseudomonadaceae</taxon>
        <taxon>Pseudomonas</taxon>
    </lineage>
</organism>
<evidence type="ECO:0000313" key="1">
    <source>
        <dbReference type="EMBL" id="MQU09256.1"/>
    </source>
</evidence>
<dbReference type="RefSeq" id="WP_153376016.1">
    <property type="nucleotide sequence ID" value="NZ_WIVU01000103.1"/>
</dbReference>
<comment type="caution">
    <text evidence="1">The sequence shown here is derived from an EMBL/GenBank/DDBJ whole genome shotgun (WGS) entry which is preliminary data.</text>
</comment>
<accession>A0A6L5I0U3</accession>
<evidence type="ECO:0000313" key="2">
    <source>
        <dbReference type="Proteomes" id="UP000478064"/>
    </source>
</evidence>
<dbReference type="Proteomes" id="UP000478064">
    <property type="component" value="Unassembled WGS sequence"/>
</dbReference>
<dbReference type="EMBL" id="WIVU01000103">
    <property type="protein sequence ID" value="MQU09256.1"/>
    <property type="molecule type" value="Genomic_DNA"/>
</dbReference>
<gene>
    <name evidence="1" type="ORF">GHO27_26800</name>
</gene>
<reference evidence="1 2" key="1">
    <citation type="submission" date="2019-10" db="EMBL/GenBank/DDBJ databases">
        <title>Evaluation of single-gene subtyping targets for Pseudomonas.</title>
        <authorList>
            <person name="Reichler S.J."/>
            <person name="Orsi R.H."/>
            <person name="Wiedmann M."/>
            <person name="Martin N.H."/>
            <person name="Murphy S.I."/>
        </authorList>
    </citation>
    <scope>NUCLEOTIDE SEQUENCE [LARGE SCALE GENOMIC DNA]</scope>
    <source>
        <strain evidence="1 2">FSL R10-1637</strain>
    </source>
</reference>
<sequence length="49" mass="4984">MAGQPPEHLTAMTAALHDGQGWPAGIEGLLGAPSDSMVAAARERWGAAQ</sequence>
<proteinExistence type="predicted"/>
<dbReference type="AlphaFoldDB" id="A0A6L5I0U3"/>
<protein>
    <submittedName>
        <fullName evidence="1">Uncharacterized protein</fullName>
    </submittedName>
</protein>
<name>A0A6L5I0U3_9PSED</name>